<dbReference type="PROSITE" id="PS51195">
    <property type="entry name" value="Q_MOTIF"/>
    <property type="match status" value="1"/>
</dbReference>
<organism evidence="15 16">
    <name type="scientific">Crateriforma conspicua</name>
    <dbReference type="NCBI Taxonomy" id="2527996"/>
    <lineage>
        <taxon>Bacteria</taxon>
        <taxon>Pseudomonadati</taxon>
        <taxon>Planctomycetota</taxon>
        <taxon>Planctomycetia</taxon>
        <taxon>Planctomycetales</taxon>
        <taxon>Planctomycetaceae</taxon>
        <taxon>Crateriforma</taxon>
    </lineage>
</organism>
<evidence type="ECO:0000259" key="14">
    <source>
        <dbReference type="PROSITE" id="PS51195"/>
    </source>
</evidence>
<comment type="caution">
    <text evidence="15">The sequence shown here is derived from an EMBL/GenBank/DDBJ whole genome shotgun (WGS) entry which is preliminary data.</text>
</comment>
<feature type="compositionally biased region" description="Basic residues" evidence="11">
    <location>
        <begin position="732"/>
        <end position="741"/>
    </location>
</feature>
<dbReference type="Proteomes" id="UP000316476">
    <property type="component" value="Unassembled WGS sequence"/>
</dbReference>
<feature type="short sequence motif" description="Q motif" evidence="10">
    <location>
        <begin position="140"/>
        <end position="168"/>
    </location>
</feature>
<dbReference type="SUPFAM" id="SSF52540">
    <property type="entry name" value="P-loop containing nucleoside triphosphate hydrolases"/>
    <property type="match status" value="1"/>
</dbReference>
<dbReference type="FunFam" id="3.40.50.300:FF:000108">
    <property type="entry name" value="ATP-dependent RNA helicase RhlE"/>
    <property type="match status" value="1"/>
</dbReference>
<dbReference type="GO" id="GO:0000027">
    <property type="term" value="P:ribosomal large subunit assembly"/>
    <property type="evidence" value="ECO:0007669"/>
    <property type="project" value="UniProtKB-UniRule"/>
</dbReference>
<proteinExistence type="inferred from homology"/>
<feature type="domain" description="Helicase ATP-binding" evidence="12">
    <location>
        <begin position="171"/>
        <end position="342"/>
    </location>
</feature>
<feature type="compositionally biased region" description="Basic and acidic residues" evidence="11">
    <location>
        <begin position="579"/>
        <end position="601"/>
    </location>
</feature>
<dbReference type="PROSITE" id="PS51192">
    <property type="entry name" value="HELICASE_ATP_BIND_1"/>
    <property type="match status" value="1"/>
</dbReference>
<comment type="function">
    <text evidence="9">DEAD-box RNA helicase involved in various cellular processes at low temperature, including ribosome biogenesis, mRNA degradation and translation initiation.</text>
</comment>
<dbReference type="Pfam" id="PF00271">
    <property type="entry name" value="Helicase_C"/>
    <property type="match status" value="1"/>
</dbReference>
<feature type="region of interest" description="Disordered" evidence="11">
    <location>
        <begin position="1"/>
        <end position="140"/>
    </location>
</feature>
<dbReference type="InterPro" id="IPR012677">
    <property type="entry name" value="Nucleotide-bd_a/b_plait_sf"/>
</dbReference>
<dbReference type="InterPro" id="IPR014001">
    <property type="entry name" value="Helicase_ATP-bd"/>
</dbReference>
<evidence type="ECO:0000256" key="3">
    <source>
        <dbReference type="ARBA" id="ARBA00022801"/>
    </source>
</evidence>
<dbReference type="CDD" id="cd00268">
    <property type="entry name" value="DEADc"/>
    <property type="match status" value="1"/>
</dbReference>
<feature type="domain" description="DEAD-box RNA helicase Q" evidence="14">
    <location>
        <begin position="140"/>
        <end position="168"/>
    </location>
</feature>
<dbReference type="InterPro" id="IPR034415">
    <property type="entry name" value="CsdA_RRM"/>
</dbReference>
<comment type="subcellular location">
    <subcellularLocation>
        <location evidence="9">Cytoplasm</location>
    </subcellularLocation>
</comment>
<evidence type="ECO:0000313" key="15">
    <source>
        <dbReference type="EMBL" id="TWU62744.1"/>
    </source>
</evidence>
<evidence type="ECO:0000256" key="6">
    <source>
        <dbReference type="ARBA" id="ARBA00022884"/>
    </source>
</evidence>
<dbReference type="GO" id="GO:0070417">
    <property type="term" value="P:cellular response to cold"/>
    <property type="evidence" value="ECO:0007669"/>
    <property type="project" value="InterPro"/>
</dbReference>
<evidence type="ECO:0000256" key="4">
    <source>
        <dbReference type="ARBA" id="ARBA00022806"/>
    </source>
</evidence>
<dbReference type="GO" id="GO:0006401">
    <property type="term" value="P:RNA catabolic process"/>
    <property type="evidence" value="ECO:0007669"/>
    <property type="project" value="UniProtKB-UniRule"/>
</dbReference>
<dbReference type="GO" id="GO:0005524">
    <property type="term" value="F:ATP binding"/>
    <property type="evidence" value="ECO:0007669"/>
    <property type="project" value="UniProtKB-UniRule"/>
</dbReference>
<dbReference type="InterPro" id="IPR028618">
    <property type="entry name" value="DEAD_helicase_DeaD"/>
</dbReference>
<feature type="compositionally biased region" description="Polar residues" evidence="11">
    <location>
        <begin position="54"/>
        <end position="74"/>
    </location>
</feature>
<feature type="region of interest" description="Disordered" evidence="11">
    <location>
        <begin position="686"/>
        <end position="756"/>
    </location>
</feature>
<keyword evidence="7 9" id="KW-0346">Stress response</keyword>
<evidence type="ECO:0000259" key="12">
    <source>
        <dbReference type="PROSITE" id="PS51192"/>
    </source>
</evidence>
<evidence type="ECO:0000313" key="16">
    <source>
        <dbReference type="Proteomes" id="UP000316476"/>
    </source>
</evidence>
<dbReference type="InterPro" id="IPR027417">
    <property type="entry name" value="P-loop_NTPase"/>
</dbReference>
<comment type="catalytic activity">
    <reaction evidence="8 9">
        <text>ATP + H2O = ADP + phosphate + H(+)</text>
        <dbReference type="Rhea" id="RHEA:13065"/>
        <dbReference type="ChEBI" id="CHEBI:15377"/>
        <dbReference type="ChEBI" id="CHEBI:15378"/>
        <dbReference type="ChEBI" id="CHEBI:30616"/>
        <dbReference type="ChEBI" id="CHEBI:43474"/>
        <dbReference type="ChEBI" id="CHEBI:456216"/>
        <dbReference type="EC" id="3.6.4.13"/>
    </reaction>
</comment>
<dbReference type="SMART" id="SM00490">
    <property type="entry name" value="HELICc"/>
    <property type="match status" value="1"/>
</dbReference>
<dbReference type="InterPro" id="IPR044742">
    <property type="entry name" value="DEAD/DEAH_RhlB"/>
</dbReference>
<name>A0A5C6FN67_9PLAN</name>
<evidence type="ECO:0000256" key="11">
    <source>
        <dbReference type="SAM" id="MobiDB-lite"/>
    </source>
</evidence>
<dbReference type="EC" id="3.6.4.13" evidence="9"/>
<dbReference type="InterPro" id="IPR014014">
    <property type="entry name" value="RNA_helicase_DEAD_Q_motif"/>
</dbReference>
<keyword evidence="2 9" id="KW-0547">Nucleotide-binding</keyword>
<evidence type="ECO:0000256" key="5">
    <source>
        <dbReference type="ARBA" id="ARBA00022840"/>
    </source>
</evidence>
<dbReference type="CDD" id="cd18787">
    <property type="entry name" value="SF2_C_DEAD"/>
    <property type="match status" value="1"/>
</dbReference>
<comment type="similarity">
    <text evidence="9">Belongs to the DEAD box helicase family. DeaD/CsdA subfamily.</text>
</comment>
<keyword evidence="3 9" id="KW-0378">Hydrolase</keyword>
<dbReference type="InterPro" id="IPR050547">
    <property type="entry name" value="DEAD_box_RNA_helicases"/>
</dbReference>
<feature type="compositionally biased region" description="Polar residues" evidence="11">
    <location>
        <begin position="1"/>
        <end position="18"/>
    </location>
</feature>
<dbReference type="PANTHER" id="PTHR47963:SF8">
    <property type="entry name" value="ATP-DEPENDENT RNA HELICASE DEAD"/>
    <property type="match status" value="1"/>
</dbReference>
<dbReference type="Pfam" id="PF25399">
    <property type="entry name" value="DeaD_dimer"/>
    <property type="match status" value="1"/>
</dbReference>
<dbReference type="EMBL" id="SJPZ01000002">
    <property type="protein sequence ID" value="TWU62744.1"/>
    <property type="molecule type" value="Genomic_DNA"/>
</dbReference>
<sequence>MTFVSEISPTSDADTSEVQPAPAADKLETEATTVGESAVVEGVPADGAAAEQAVSPTGQQDSSDQNPANQTSDDQAIGDPTSGDRDQQDQVVNSGEADMSDATTTADAESETESQPSETAEAVTPASQEDPSVAPESDQPSFANLGLAEEVLRAVEASGYQSPTEIQARVIPELASGRDVLAQSQTGTGKTAAFALPILSHVDLHGDTPQALVLTPTRELAIQVARAFSTYAGKTKKFRVAAIYGGQDYEPQLKQLRRGAHVVVGTPGRVIDHVKRGSLDLSSVRCLVLDEADEMLNMGFLEDVEFVLQHSPEDQQIALFSATVPPAIRNISKHYLSDPVHITVRRKQVTAEQIDQKAIIVPPRLKQEVLRRYLEVEPTDGVIVFTKTKDATIALAERLGHGGFRAMALNGDMPQKVRERTVAQLKDGQIDILVATDVAARGLDVKRISHVVNFDLPHDNEAYVHRIGRTGRAGRDGHAILLVTPAQRGKLRSIEKTTRQKIEIAQPPSAEQLNQKRIDEFKASVKETVESKDLEFFTGLIESLANDSDLTPQTIAAALAFQSQRGRSFLAKDLPTAPEKNRQASRERNDRNDSFGDDSSRRSGPPRRLGPVRKGMSRYRIEVGRRDRVKPGNIVGAIANEGGIDGQFIGPMLIHDTFTILDLPESMPHDVMETLQRTWVAGKQLGLKVDTGGPNRVGGGDRSGEDSPGRPRFKRGKFQRGRDDDRGPAGKRGPHSKRGAGKRGPAGKGGYSKKRR</sequence>
<evidence type="ECO:0000259" key="13">
    <source>
        <dbReference type="PROSITE" id="PS51194"/>
    </source>
</evidence>
<dbReference type="PANTHER" id="PTHR47963">
    <property type="entry name" value="DEAD-BOX ATP-DEPENDENT RNA HELICASE 47, MITOCHONDRIAL"/>
    <property type="match status" value="1"/>
</dbReference>
<dbReference type="InterPro" id="IPR057325">
    <property type="entry name" value="DeaD_dimer"/>
</dbReference>
<dbReference type="Pfam" id="PF03880">
    <property type="entry name" value="DbpA"/>
    <property type="match status" value="1"/>
</dbReference>
<evidence type="ECO:0000256" key="8">
    <source>
        <dbReference type="ARBA" id="ARBA00047984"/>
    </source>
</evidence>
<keyword evidence="5 9" id="KW-0067">ATP-binding</keyword>
<dbReference type="AlphaFoldDB" id="A0A5C6FN67"/>
<dbReference type="PROSITE" id="PS00039">
    <property type="entry name" value="DEAD_ATP_HELICASE"/>
    <property type="match status" value="1"/>
</dbReference>
<dbReference type="GO" id="GO:0005840">
    <property type="term" value="C:ribosome"/>
    <property type="evidence" value="ECO:0007669"/>
    <property type="project" value="TreeGrafter"/>
</dbReference>
<dbReference type="InterPro" id="IPR005580">
    <property type="entry name" value="DbpA/CsdA_RNA-bd_dom"/>
</dbReference>
<dbReference type="Gene3D" id="3.30.70.330">
    <property type="match status" value="1"/>
</dbReference>
<dbReference type="InterPro" id="IPR000629">
    <property type="entry name" value="RNA-helicase_DEAD-box_CS"/>
</dbReference>
<evidence type="ECO:0000256" key="7">
    <source>
        <dbReference type="ARBA" id="ARBA00023016"/>
    </source>
</evidence>
<dbReference type="CDD" id="cd12499">
    <property type="entry name" value="RRM_EcCsdA_like"/>
    <property type="match status" value="1"/>
</dbReference>
<dbReference type="InterPro" id="IPR011545">
    <property type="entry name" value="DEAD/DEAH_box_helicase_dom"/>
</dbReference>
<dbReference type="Pfam" id="PF00270">
    <property type="entry name" value="DEAD"/>
    <property type="match status" value="1"/>
</dbReference>
<evidence type="ECO:0000256" key="2">
    <source>
        <dbReference type="ARBA" id="ARBA00022741"/>
    </source>
</evidence>
<evidence type="ECO:0000256" key="10">
    <source>
        <dbReference type="PROSITE-ProRule" id="PRU00552"/>
    </source>
</evidence>
<dbReference type="SMART" id="SM00487">
    <property type="entry name" value="DEXDc"/>
    <property type="match status" value="1"/>
</dbReference>
<evidence type="ECO:0000256" key="1">
    <source>
        <dbReference type="ARBA" id="ARBA00022490"/>
    </source>
</evidence>
<dbReference type="HAMAP" id="MF_00964">
    <property type="entry name" value="DEAD_helicase_DeaD"/>
    <property type="match status" value="1"/>
</dbReference>
<feature type="region of interest" description="Disordered" evidence="11">
    <location>
        <begin position="570"/>
        <end position="624"/>
    </location>
</feature>
<feature type="domain" description="Helicase C-terminal" evidence="13">
    <location>
        <begin position="368"/>
        <end position="529"/>
    </location>
</feature>
<evidence type="ECO:0000256" key="9">
    <source>
        <dbReference type="HAMAP-Rule" id="MF_00964"/>
    </source>
</evidence>
<keyword evidence="1 9" id="KW-0963">Cytoplasm</keyword>
<reference evidence="15 16" key="1">
    <citation type="submission" date="2019-02" db="EMBL/GenBank/DDBJ databases">
        <title>Deep-cultivation of Planctomycetes and their phenomic and genomic characterization uncovers novel biology.</title>
        <authorList>
            <person name="Wiegand S."/>
            <person name="Jogler M."/>
            <person name="Boedeker C."/>
            <person name="Pinto D."/>
            <person name="Vollmers J."/>
            <person name="Rivas-Marin E."/>
            <person name="Kohn T."/>
            <person name="Peeters S.H."/>
            <person name="Heuer A."/>
            <person name="Rast P."/>
            <person name="Oberbeckmann S."/>
            <person name="Bunk B."/>
            <person name="Jeske O."/>
            <person name="Meyerdierks A."/>
            <person name="Storesund J.E."/>
            <person name="Kallscheuer N."/>
            <person name="Luecker S."/>
            <person name="Lage O.M."/>
            <person name="Pohl T."/>
            <person name="Merkel B.J."/>
            <person name="Hornburger P."/>
            <person name="Mueller R.-W."/>
            <person name="Bruemmer F."/>
            <person name="Labrenz M."/>
            <person name="Spormann A.M."/>
            <person name="Op Den Camp H."/>
            <person name="Overmann J."/>
            <person name="Amann R."/>
            <person name="Jetten M.S.M."/>
            <person name="Mascher T."/>
            <person name="Medema M.H."/>
            <person name="Devos D.P."/>
            <person name="Kaster A.-K."/>
            <person name="Ovreas L."/>
            <person name="Rohde M."/>
            <person name="Galperin M.Y."/>
            <person name="Jogler C."/>
        </authorList>
    </citation>
    <scope>NUCLEOTIDE SEQUENCE [LARGE SCALE GENOMIC DNA]</scope>
    <source>
        <strain evidence="15 16">V7</strain>
    </source>
</reference>
<gene>
    <name evidence="15" type="primary">deaD_2</name>
    <name evidence="9" type="synonym">csdA</name>
    <name evidence="9" type="synonym">deaD</name>
    <name evidence="15" type="ORF">V7x_44800</name>
</gene>
<feature type="compositionally biased region" description="Low complexity" evidence="11">
    <location>
        <begin position="96"/>
        <end position="107"/>
    </location>
</feature>
<keyword evidence="4 9" id="KW-0347">Helicase</keyword>
<dbReference type="RefSeq" id="WP_197138129.1">
    <property type="nucleotide sequence ID" value="NZ_SJPZ01000002.1"/>
</dbReference>
<dbReference type="GO" id="GO:0016887">
    <property type="term" value="F:ATP hydrolysis activity"/>
    <property type="evidence" value="ECO:0007669"/>
    <property type="project" value="RHEA"/>
</dbReference>
<dbReference type="GO" id="GO:0033592">
    <property type="term" value="F:RNA strand annealing activity"/>
    <property type="evidence" value="ECO:0007669"/>
    <property type="project" value="TreeGrafter"/>
</dbReference>
<keyword evidence="6 9" id="KW-0694">RNA-binding</keyword>
<protein>
    <recommendedName>
        <fullName evidence="9">ATP-dependent RNA helicase DeaD</fullName>
        <ecNumber evidence="9">3.6.4.13</ecNumber>
    </recommendedName>
    <alternativeName>
        <fullName evidence="9">Cold-shock DEAD box protein A</fullName>
    </alternativeName>
</protein>
<dbReference type="GO" id="GO:0005829">
    <property type="term" value="C:cytosol"/>
    <property type="evidence" value="ECO:0007669"/>
    <property type="project" value="TreeGrafter"/>
</dbReference>
<dbReference type="PROSITE" id="PS51194">
    <property type="entry name" value="HELICASE_CTER"/>
    <property type="match status" value="1"/>
</dbReference>
<dbReference type="InterPro" id="IPR001650">
    <property type="entry name" value="Helicase_C-like"/>
</dbReference>
<dbReference type="GO" id="GO:0003724">
    <property type="term" value="F:RNA helicase activity"/>
    <property type="evidence" value="ECO:0007669"/>
    <property type="project" value="UniProtKB-UniRule"/>
</dbReference>
<dbReference type="Gene3D" id="3.40.50.300">
    <property type="entry name" value="P-loop containing nucleotide triphosphate hydrolases"/>
    <property type="match status" value="2"/>
</dbReference>
<accession>A0A5C6FN67</accession>